<organism evidence="3 4">
    <name type="scientific">Herbaspirillum chlorophenolicum</name>
    <dbReference type="NCBI Taxonomy" id="211589"/>
    <lineage>
        <taxon>Bacteria</taxon>
        <taxon>Pseudomonadati</taxon>
        <taxon>Pseudomonadota</taxon>
        <taxon>Betaproteobacteria</taxon>
        <taxon>Burkholderiales</taxon>
        <taxon>Oxalobacteraceae</taxon>
        <taxon>Herbaspirillum</taxon>
    </lineage>
</organism>
<evidence type="ECO:0000256" key="2">
    <source>
        <dbReference type="SAM" id="Phobius"/>
    </source>
</evidence>
<protein>
    <submittedName>
        <fullName evidence="3">Phage tail protein</fullName>
    </submittedName>
</protein>
<feature type="coiled-coil region" evidence="1">
    <location>
        <begin position="199"/>
        <end position="254"/>
    </location>
</feature>
<keyword evidence="1" id="KW-0175">Coiled coil</keyword>
<proteinExistence type="predicted"/>
<name>A0ABW8F573_9BURK</name>
<dbReference type="Proteomes" id="UP001617427">
    <property type="component" value="Unassembled WGS sequence"/>
</dbReference>
<keyword evidence="2" id="KW-0472">Membrane</keyword>
<keyword evidence="4" id="KW-1185">Reference proteome</keyword>
<feature type="transmembrane region" description="Helical" evidence="2">
    <location>
        <begin position="128"/>
        <end position="147"/>
    </location>
</feature>
<evidence type="ECO:0000313" key="3">
    <source>
        <dbReference type="EMBL" id="MFJ3048442.1"/>
    </source>
</evidence>
<gene>
    <name evidence="3" type="ORF">ACIPEN_21625</name>
</gene>
<evidence type="ECO:0000256" key="1">
    <source>
        <dbReference type="SAM" id="Coils"/>
    </source>
</evidence>
<dbReference type="EMBL" id="JBIUZV010000019">
    <property type="protein sequence ID" value="MFJ3048442.1"/>
    <property type="molecule type" value="Genomic_DNA"/>
</dbReference>
<keyword evidence="2" id="KW-0812">Transmembrane</keyword>
<accession>A0ABW8F573</accession>
<dbReference type="RefSeq" id="WP_402703471.1">
    <property type="nucleotide sequence ID" value="NZ_JBIUZV010000019.1"/>
</dbReference>
<evidence type="ECO:0000313" key="4">
    <source>
        <dbReference type="Proteomes" id="UP001617427"/>
    </source>
</evidence>
<keyword evidence="2" id="KW-1133">Transmembrane helix</keyword>
<sequence length="312" mass="32871">MQALHRNGEDRGQGVGADAHADAGMLAPHEAGRSISAISDDELEIRASQITAAAVAAAAVTAAVATSAEADAPARFDAPASPVPPVPGVAVPAAAPFFQPQAEPRIAASVFDEREPMSHAATASRQRAWPISLLTLVVIGLALWWSAQWPWPERALKPMAPHLPSLRKQKAAPPVAAPLAAVASEPAAAPVGDEIAVLQQEAEEKAELLAHKRAAAEAHRRREDAALALREQRRREAEAQLAAARAKAERVQQAAPEQPAVVDVPAASGLAEQVQQCRSLSLFAREACLWKLCNGKWGKDGCPSYQHNNEGA</sequence>
<comment type="caution">
    <text evidence="3">The sequence shown here is derived from an EMBL/GenBank/DDBJ whole genome shotgun (WGS) entry which is preliminary data.</text>
</comment>
<reference evidence="3 4" key="1">
    <citation type="submission" date="2024-10" db="EMBL/GenBank/DDBJ databases">
        <title>The Natural Products Discovery Center: Release of the First 8490 Sequenced Strains for Exploring Actinobacteria Biosynthetic Diversity.</title>
        <authorList>
            <person name="Kalkreuter E."/>
            <person name="Kautsar S.A."/>
            <person name="Yang D."/>
            <person name="Bader C.D."/>
            <person name="Teijaro C.N."/>
            <person name="Fluegel L."/>
            <person name="Davis C.M."/>
            <person name="Simpson J.R."/>
            <person name="Lauterbach L."/>
            <person name="Steele A.D."/>
            <person name="Gui C."/>
            <person name="Meng S."/>
            <person name="Li G."/>
            <person name="Viehrig K."/>
            <person name="Ye F."/>
            <person name="Su P."/>
            <person name="Kiefer A.F."/>
            <person name="Nichols A."/>
            <person name="Cepeda A.J."/>
            <person name="Yan W."/>
            <person name="Fan B."/>
            <person name="Jiang Y."/>
            <person name="Adhikari A."/>
            <person name="Zheng C.-J."/>
            <person name="Schuster L."/>
            <person name="Cowan T.M."/>
            <person name="Smanski M.J."/>
            <person name="Chevrette M.G."/>
            <person name="De Carvalho L.P.S."/>
            <person name="Shen B."/>
        </authorList>
    </citation>
    <scope>NUCLEOTIDE SEQUENCE [LARGE SCALE GENOMIC DNA]</scope>
    <source>
        <strain evidence="3 4">NPDC087045</strain>
    </source>
</reference>